<dbReference type="EMBL" id="QEEZ01000007">
    <property type="protein sequence ID" value="PWC01929.1"/>
    <property type="molecule type" value="Genomic_DNA"/>
</dbReference>
<feature type="active site" description="Nucleophile" evidence="5">
    <location>
        <position position="13"/>
    </location>
</feature>
<dbReference type="OrthoDB" id="9784339at2"/>
<dbReference type="Proteomes" id="UP000244989">
    <property type="component" value="Unassembled WGS sequence"/>
</dbReference>
<dbReference type="KEGG" id="cyz:C3B44_03305"/>
<keyword evidence="3" id="KW-0378">Hydrolase</keyword>
<gene>
    <name evidence="7" type="ORF">DF222_04940</name>
</gene>
<feature type="active site" description="Proton donor" evidence="5">
    <location>
        <position position="127"/>
    </location>
</feature>
<dbReference type="Pfam" id="PF01451">
    <property type="entry name" value="LMWPc"/>
    <property type="match status" value="1"/>
</dbReference>
<organism evidence="7 8">
    <name type="scientific">Corynebacterium yudongzhengii</name>
    <dbReference type="NCBI Taxonomy" id="2080740"/>
    <lineage>
        <taxon>Bacteria</taxon>
        <taxon>Bacillati</taxon>
        <taxon>Actinomycetota</taxon>
        <taxon>Actinomycetes</taxon>
        <taxon>Mycobacteriales</taxon>
        <taxon>Corynebacteriaceae</taxon>
        <taxon>Corynebacterium</taxon>
    </lineage>
</organism>
<evidence type="ECO:0000256" key="5">
    <source>
        <dbReference type="PIRSR" id="PIRSR617867-1"/>
    </source>
</evidence>
<dbReference type="InterPro" id="IPR036196">
    <property type="entry name" value="Ptyr_pPase_sf"/>
</dbReference>
<evidence type="ECO:0000256" key="4">
    <source>
        <dbReference type="ARBA" id="ARBA00022912"/>
    </source>
</evidence>
<dbReference type="PANTHER" id="PTHR11717:SF7">
    <property type="entry name" value="LOW MOLECULAR WEIGHT PHOSPHOTYROSINE PROTEIN PHOSPHATASE"/>
    <property type="match status" value="1"/>
</dbReference>
<evidence type="ECO:0000256" key="2">
    <source>
        <dbReference type="ARBA" id="ARBA00013064"/>
    </source>
</evidence>
<evidence type="ECO:0000313" key="8">
    <source>
        <dbReference type="Proteomes" id="UP000244989"/>
    </source>
</evidence>
<dbReference type="PANTHER" id="PTHR11717">
    <property type="entry name" value="LOW MOLECULAR WEIGHT PROTEIN TYROSINE PHOSPHATASE"/>
    <property type="match status" value="1"/>
</dbReference>
<accession>A0A2U1T7G0</accession>
<evidence type="ECO:0000256" key="3">
    <source>
        <dbReference type="ARBA" id="ARBA00022801"/>
    </source>
</evidence>
<comment type="caution">
    <text evidence="7">The sequence shown here is derived from an EMBL/GenBank/DDBJ whole genome shotgun (WGS) entry which is preliminary data.</text>
</comment>
<dbReference type="AlphaFoldDB" id="A0A2U1T7G0"/>
<evidence type="ECO:0000313" key="7">
    <source>
        <dbReference type="EMBL" id="PWC01929.1"/>
    </source>
</evidence>
<keyword evidence="8" id="KW-1185">Reference proteome</keyword>
<comment type="similarity">
    <text evidence="1">Belongs to the low molecular weight phosphotyrosine protein phosphatase family.</text>
</comment>
<feature type="active site" evidence="5">
    <location>
        <position position="19"/>
    </location>
</feature>
<dbReference type="EC" id="3.1.3.48" evidence="2"/>
<proteinExistence type="inferred from homology"/>
<dbReference type="SMART" id="SM00226">
    <property type="entry name" value="LMWPc"/>
    <property type="match status" value="1"/>
</dbReference>
<reference evidence="8" key="1">
    <citation type="submission" date="2018-04" db="EMBL/GenBank/DDBJ databases">
        <authorList>
            <person name="Liu S."/>
            <person name="Wang Z."/>
            <person name="Li J."/>
        </authorList>
    </citation>
    <scope>NUCLEOTIDE SEQUENCE [LARGE SCALE GENOMIC DNA]</scope>
    <source>
        <strain evidence="8">2189</strain>
    </source>
</reference>
<dbReference type="InterPro" id="IPR023485">
    <property type="entry name" value="Ptyr_pPase"/>
</dbReference>
<sequence>MTGPYDFTIDFVCTGNICRSPMAEYIVRHRLEEAGLNNVRVASSGIGDWHVGHPADDRALTELSDHGYDGSAHRARQVDPDTLGADLIVALATNHRSELIARGADPAKIRLLRDFDPVAGEDVSVADPYYGGAEGFSTTRQEIEAAAEGIVDYVREQLGKN</sequence>
<protein>
    <recommendedName>
        <fullName evidence="2">protein-tyrosine-phosphatase</fullName>
        <ecNumber evidence="2">3.1.3.48</ecNumber>
    </recommendedName>
</protein>
<evidence type="ECO:0000256" key="1">
    <source>
        <dbReference type="ARBA" id="ARBA00011063"/>
    </source>
</evidence>
<dbReference type="RefSeq" id="WP_108431118.1">
    <property type="nucleotide sequence ID" value="NZ_CP026947.1"/>
</dbReference>
<feature type="domain" description="Phosphotyrosine protein phosphatase I" evidence="6">
    <location>
        <begin position="7"/>
        <end position="153"/>
    </location>
</feature>
<keyword evidence="4" id="KW-0904">Protein phosphatase</keyword>
<evidence type="ECO:0000259" key="6">
    <source>
        <dbReference type="SMART" id="SM00226"/>
    </source>
</evidence>
<name>A0A2U1T7G0_9CORY</name>
<dbReference type="SUPFAM" id="SSF52788">
    <property type="entry name" value="Phosphotyrosine protein phosphatases I"/>
    <property type="match status" value="1"/>
</dbReference>
<dbReference type="PRINTS" id="PR00719">
    <property type="entry name" value="LMWPTPASE"/>
</dbReference>
<dbReference type="InterPro" id="IPR050438">
    <property type="entry name" value="LMW_PTPase"/>
</dbReference>
<dbReference type="InterPro" id="IPR017867">
    <property type="entry name" value="Tyr_phospatase_low_mol_wt"/>
</dbReference>
<dbReference type="CDD" id="cd16343">
    <property type="entry name" value="LMWPTP"/>
    <property type="match status" value="1"/>
</dbReference>
<dbReference type="Gene3D" id="3.40.50.2300">
    <property type="match status" value="1"/>
</dbReference>
<dbReference type="GO" id="GO:0004725">
    <property type="term" value="F:protein tyrosine phosphatase activity"/>
    <property type="evidence" value="ECO:0007669"/>
    <property type="project" value="UniProtKB-EC"/>
</dbReference>